<proteinExistence type="predicted"/>
<feature type="transmembrane region" description="Helical" evidence="1">
    <location>
        <begin position="84"/>
        <end position="104"/>
    </location>
</feature>
<feature type="transmembrane region" description="Helical" evidence="1">
    <location>
        <begin position="16"/>
        <end position="34"/>
    </location>
</feature>
<reference evidence="2" key="1">
    <citation type="journal article" date="2020" name="Nature">
        <title>Giant virus diversity and host interactions through global metagenomics.</title>
        <authorList>
            <person name="Schulz F."/>
            <person name="Roux S."/>
            <person name="Paez-Espino D."/>
            <person name="Jungbluth S."/>
            <person name="Walsh D.A."/>
            <person name="Denef V.J."/>
            <person name="McMahon K.D."/>
            <person name="Konstantinidis K.T."/>
            <person name="Eloe-Fadrosh E.A."/>
            <person name="Kyrpides N.C."/>
            <person name="Woyke T."/>
        </authorList>
    </citation>
    <scope>NUCLEOTIDE SEQUENCE</scope>
    <source>
        <strain evidence="2">GVMAG-S-1101172-89</strain>
    </source>
</reference>
<keyword evidence="1" id="KW-1133">Transmembrane helix</keyword>
<sequence>MEVSRIERFLDETPRIFTFFGSLMAFAIFGNIVYNFAASFSYQVLCALWLTSVCFVYILIRQWDTLPKRAFGVLGNMIGRENTVMILLTLSILFSLMIPFAVMYKCLFL</sequence>
<organism evidence="2">
    <name type="scientific">viral metagenome</name>
    <dbReference type="NCBI Taxonomy" id="1070528"/>
    <lineage>
        <taxon>unclassified sequences</taxon>
        <taxon>metagenomes</taxon>
        <taxon>organismal metagenomes</taxon>
    </lineage>
</organism>
<keyword evidence="1" id="KW-0472">Membrane</keyword>
<keyword evidence="1" id="KW-0812">Transmembrane</keyword>
<dbReference type="EMBL" id="MN740811">
    <property type="protein sequence ID" value="QHU12938.1"/>
    <property type="molecule type" value="Genomic_DNA"/>
</dbReference>
<protein>
    <submittedName>
        <fullName evidence="2">Uncharacterized protein</fullName>
    </submittedName>
</protein>
<evidence type="ECO:0000256" key="1">
    <source>
        <dbReference type="SAM" id="Phobius"/>
    </source>
</evidence>
<accession>A0A6C0K9K0</accession>
<evidence type="ECO:0000313" key="2">
    <source>
        <dbReference type="EMBL" id="QHU12938.1"/>
    </source>
</evidence>
<dbReference type="AlphaFoldDB" id="A0A6C0K9K0"/>
<name>A0A6C0K9K0_9ZZZZ</name>
<feature type="transmembrane region" description="Helical" evidence="1">
    <location>
        <begin position="40"/>
        <end position="60"/>
    </location>
</feature>